<dbReference type="Pfam" id="PF13715">
    <property type="entry name" value="CarbopepD_reg_2"/>
    <property type="match status" value="1"/>
</dbReference>
<name>A0A2K9PKC2_9FLAO</name>
<evidence type="ECO:0000313" key="2">
    <source>
        <dbReference type="EMBL" id="AUP77482.1"/>
    </source>
</evidence>
<sequence>MKNARFLFLLAILLSSLNGISQQSKIEINGIILDESKTPVPFVSVGIVEKYIGTASTEDGEFSFLVTKNELQDSLSISSLGFNSYKIKVADYLKQEKKEIVLTETVTELDAVNILKPAEYVNLAKKGLKQNTISNFHQVELLYRSATTENGKAKFLVENYIKIESRGLASYFGEIQVAESRKSADYRIWKPDSKWHSINILAQFNPLRPNNSSHKRNLKKFIWKKIGDSSYEGEDVVILEGHNPKKKWEKIIFYIGIDSYKVYRIERGNSLYIYKNHESGKLVLSYYKHDWNLSKNRIPEEHRSILKETHFKAEAFVYKVITDKKKIKVSPYGINVDIGMIDIPYNSDFWNNLSAPPDTKFYKRIKDGLESLYGVPLERQYEIVNKK</sequence>
<dbReference type="RefSeq" id="WP_102754142.1">
    <property type="nucleotide sequence ID" value="NZ_CP025791.1"/>
</dbReference>
<dbReference type="InterPro" id="IPR008969">
    <property type="entry name" value="CarboxyPept-like_regulatory"/>
</dbReference>
<gene>
    <name evidence="2" type="ORF">C1H87_01590</name>
</gene>
<dbReference type="AlphaFoldDB" id="A0A2K9PKC2"/>
<accession>A0A2K9PKC2</accession>
<organism evidence="2 3">
    <name type="scientific">Flavivirga eckloniae</name>
    <dbReference type="NCBI Taxonomy" id="1803846"/>
    <lineage>
        <taxon>Bacteria</taxon>
        <taxon>Pseudomonadati</taxon>
        <taxon>Bacteroidota</taxon>
        <taxon>Flavobacteriia</taxon>
        <taxon>Flavobacteriales</taxon>
        <taxon>Flavobacteriaceae</taxon>
        <taxon>Flavivirga</taxon>
    </lineage>
</organism>
<protein>
    <recommendedName>
        <fullName evidence="4">Carboxypeptidase-like regulatory domain-containing protein</fullName>
    </recommendedName>
</protein>
<feature type="signal peptide" evidence="1">
    <location>
        <begin position="1"/>
        <end position="21"/>
    </location>
</feature>
<dbReference type="Proteomes" id="UP000235826">
    <property type="component" value="Chromosome"/>
</dbReference>
<reference evidence="2 3" key="1">
    <citation type="submission" date="2018-01" db="EMBL/GenBank/DDBJ databases">
        <title>Complete genome sequence of Flavivirga eckloniae ECD14 isolated from seaweed Ecklonia cava.</title>
        <authorList>
            <person name="Lee J.H."/>
            <person name="Baik K.S."/>
            <person name="Seong C.N."/>
        </authorList>
    </citation>
    <scope>NUCLEOTIDE SEQUENCE [LARGE SCALE GENOMIC DNA]</scope>
    <source>
        <strain evidence="2 3">ECD14</strain>
    </source>
</reference>
<evidence type="ECO:0008006" key="4">
    <source>
        <dbReference type="Google" id="ProtNLM"/>
    </source>
</evidence>
<feature type="chain" id="PRO_5014713888" description="Carboxypeptidase-like regulatory domain-containing protein" evidence="1">
    <location>
        <begin position="22"/>
        <end position="387"/>
    </location>
</feature>
<dbReference type="KEGG" id="fek:C1H87_01590"/>
<evidence type="ECO:0000313" key="3">
    <source>
        <dbReference type="Proteomes" id="UP000235826"/>
    </source>
</evidence>
<evidence type="ECO:0000256" key="1">
    <source>
        <dbReference type="SAM" id="SignalP"/>
    </source>
</evidence>
<proteinExistence type="predicted"/>
<keyword evidence="1" id="KW-0732">Signal</keyword>
<dbReference type="EMBL" id="CP025791">
    <property type="protein sequence ID" value="AUP77482.1"/>
    <property type="molecule type" value="Genomic_DNA"/>
</dbReference>
<dbReference type="OrthoDB" id="848221at2"/>
<keyword evidence="3" id="KW-1185">Reference proteome</keyword>
<dbReference type="SUPFAM" id="SSF49464">
    <property type="entry name" value="Carboxypeptidase regulatory domain-like"/>
    <property type="match status" value="1"/>
</dbReference>